<organism evidence="2 3">
    <name type="scientific">Folsomia candida</name>
    <name type="common">Springtail</name>
    <dbReference type="NCBI Taxonomy" id="158441"/>
    <lineage>
        <taxon>Eukaryota</taxon>
        <taxon>Metazoa</taxon>
        <taxon>Ecdysozoa</taxon>
        <taxon>Arthropoda</taxon>
        <taxon>Hexapoda</taxon>
        <taxon>Collembola</taxon>
        <taxon>Entomobryomorpha</taxon>
        <taxon>Isotomoidea</taxon>
        <taxon>Isotomidae</taxon>
        <taxon>Proisotominae</taxon>
        <taxon>Folsomia</taxon>
    </lineage>
</organism>
<feature type="signal peptide" evidence="1">
    <location>
        <begin position="1"/>
        <end position="20"/>
    </location>
</feature>
<dbReference type="EMBL" id="LNIX01000010">
    <property type="protein sequence ID" value="OXA49698.1"/>
    <property type="molecule type" value="Genomic_DNA"/>
</dbReference>
<feature type="chain" id="PRO_5012714186" evidence="1">
    <location>
        <begin position="21"/>
        <end position="386"/>
    </location>
</feature>
<proteinExistence type="predicted"/>
<evidence type="ECO:0000313" key="3">
    <source>
        <dbReference type="Proteomes" id="UP000198287"/>
    </source>
</evidence>
<keyword evidence="3" id="KW-1185">Reference proteome</keyword>
<sequence>MPSFMVVLLYYYLSHFETLASFGTSSHPTLHDVINTIPSGCMPHLIYDQLQSHQLNLSDTKQPVIISIPEKNHTTIHTFEYRLPYRNKLVPYKLDKISSRYCRVLVVRIYLPAPMDIVRSKSFGIFLDAYSNSYFHTNNRYVIARLLGHVYVLLLLNSRHQSMKYSSIVPLYIPLREIIPHLAVLFLPSNEDEKSTVCANKFENSAPFLQNMDCFNLPTLDDLLSVYSMTKMPSDWTVVQFASYKKNKGFFTSTRHIADAILVQHLNSTLEWSDRRNSKECTKLKINQECFRVNVLPDVPDVLKYLDTGTPVTFETGEYAFLTCHYKEDLSFKFYTNPFQIIMWVGIGVSRLLWFLGKASWLSNLINFDFPWCFTYGPLFSNNPAK</sequence>
<dbReference type="Proteomes" id="UP000198287">
    <property type="component" value="Unassembled WGS sequence"/>
</dbReference>
<protein>
    <submittedName>
        <fullName evidence="2">Uncharacterized protein</fullName>
    </submittedName>
</protein>
<dbReference type="AlphaFoldDB" id="A0A226DXE3"/>
<name>A0A226DXE3_FOLCA</name>
<evidence type="ECO:0000313" key="2">
    <source>
        <dbReference type="EMBL" id="OXA49698.1"/>
    </source>
</evidence>
<comment type="caution">
    <text evidence="2">The sequence shown here is derived from an EMBL/GenBank/DDBJ whole genome shotgun (WGS) entry which is preliminary data.</text>
</comment>
<gene>
    <name evidence="2" type="ORF">Fcan01_15747</name>
</gene>
<reference evidence="2 3" key="1">
    <citation type="submission" date="2015-12" db="EMBL/GenBank/DDBJ databases">
        <title>The genome of Folsomia candida.</title>
        <authorList>
            <person name="Faddeeva A."/>
            <person name="Derks M.F."/>
            <person name="Anvar Y."/>
            <person name="Smit S."/>
            <person name="Van Straalen N."/>
            <person name="Roelofs D."/>
        </authorList>
    </citation>
    <scope>NUCLEOTIDE SEQUENCE [LARGE SCALE GENOMIC DNA]</scope>
    <source>
        <strain evidence="2 3">VU population</strain>
        <tissue evidence="2">Whole body</tissue>
    </source>
</reference>
<keyword evidence="1" id="KW-0732">Signal</keyword>
<accession>A0A226DXE3</accession>
<evidence type="ECO:0000256" key="1">
    <source>
        <dbReference type="SAM" id="SignalP"/>
    </source>
</evidence>